<evidence type="ECO:0000256" key="1">
    <source>
        <dbReference type="SAM" id="MobiDB-lite"/>
    </source>
</evidence>
<dbReference type="InterPro" id="IPR043928">
    <property type="entry name" value="DNVP"/>
</dbReference>
<reference evidence="2" key="1">
    <citation type="journal article" date="2020" name="Nature">
        <title>Giant virus diversity and host interactions through global metagenomics.</title>
        <authorList>
            <person name="Schulz F."/>
            <person name="Roux S."/>
            <person name="Paez-Espino D."/>
            <person name="Jungbluth S."/>
            <person name="Walsh D.A."/>
            <person name="Denef V.J."/>
            <person name="McMahon K.D."/>
            <person name="Konstantinidis K.T."/>
            <person name="Eloe-Fadrosh E.A."/>
            <person name="Kyrpides N.C."/>
            <person name="Woyke T."/>
        </authorList>
    </citation>
    <scope>NUCLEOTIDE SEQUENCE</scope>
    <source>
        <strain evidence="2">GVMAG-M-3300024258-28</strain>
    </source>
</reference>
<organism evidence="2">
    <name type="scientific">viral metagenome</name>
    <dbReference type="NCBI Taxonomy" id="1070528"/>
    <lineage>
        <taxon>unclassified sequences</taxon>
        <taxon>metagenomes</taxon>
        <taxon>organismal metagenomes</taxon>
    </lineage>
</organism>
<sequence length="138" mass="15254">MELKNEALFGGATPIQTYGSRRQVKIYKSALKTNGGLTEKDLVVNKHGRIVSKKKHDAGDKAILNLTKKGWYTKKGTFGSKKLTGKALKKRRAYEGRTRKNKGKKSNRKKGGMSSFNAEKVPLLGGDDQEEGNVEVTE</sequence>
<protein>
    <submittedName>
        <fullName evidence="2">Uncharacterized protein</fullName>
    </submittedName>
</protein>
<feature type="compositionally biased region" description="Basic residues" evidence="1">
    <location>
        <begin position="83"/>
        <end position="92"/>
    </location>
</feature>
<proteinExistence type="predicted"/>
<accession>A0A6C0ISI5</accession>
<dbReference type="EMBL" id="MN740222">
    <property type="protein sequence ID" value="QHT94483.1"/>
    <property type="molecule type" value="Genomic_DNA"/>
</dbReference>
<dbReference type="AlphaFoldDB" id="A0A6C0ISI5"/>
<dbReference type="Pfam" id="PF19060">
    <property type="entry name" value="DVNP"/>
    <property type="match status" value="1"/>
</dbReference>
<feature type="compositionally biased region" description="Basic residues" evidence="1">
    <location>
        <begin position="99"/>
        <end position="111"/>
    </location>
</feature>
<dbReference type="GO" id="GO:0003677">
    <property type="term" value="F:DNA binding"/>
    <property type="evidence" value="ECO:0007669"/>
    <property type="project" value="InterPro"/>
</dbReference>
<name>A0A6C0ISI5_9ZZZZ</name>
<feature type="compositionally biased region" description="Acidic residues" evidence="1">
    <location>
        <begin position="127"/>
        <end position="138"/>
    </location>
</feature>
<dbReference type="GO" id="GO:0051276">
    <property type="term" value="P:chromosome organization"/>
    <property type="evidence" value="ECO:0007669"/>
    <property type="project" value="InterPro"/>
</dbReference>
<evidence type="ECO:0000313" key="2">
    <source>
        <dbReference type="EMBL" id="QHT94483.1"/>
    </source>
</evidence>
<feature type="region of interest" description="Disordered" evidence="1">
    <location>
        <begin position="82"/>
        <end position="138"/>
    </location>
</feature>